<gene>
    <name evidence="1" type="ORF">V5J35_002356</name>
</gene>
<organism evidence="1 2">
    <name type="scientific">Endozoicomonas lisbonensis</name>
    <dbReference type="NCBI Taxonomy" id="3120522"/>
    <lineage>
        <taxon>Bacteria</taxon>
        <taxon>Pseudomonadati</taxon>
        <taxon>Pseudomonadota</taxon>
        <taxon>Gammaproteobacteria</taxon>
        <taxon>Oceanospirillales</taxon>
        <taxon>Endozoicomonadaceae</taxon>
        <taxon>Endozoicomonas</taxon>
    </lineage>
</organism>
<dbReference type="RefSeq" id="WP_354007336.1">
    <property type="nucleotide sequence ID" value="NZ_JBEWTA010000001.1"/>
</dbReference>
<proteinExistence type="predicted"/>
<reference evidence="1 2" key="1">
    <citation type="submission" date="2024-06" db="EMBL/GenBank/DDBJ databases">
        <title>Genomic Encyclopedia of Type Strains, Phase V (KMG-V): Genome sequencing to study the core and pangenomes of soil and plant-associated prokaryotes.</title>
        <authorList>
            <person name="Whitman W."/>
        </authorList>
    </citation>
    <scope>NUCLEOTIDE SEQUENCE [LARGE SCALE GENOMIC DNA]</scope>
    <source>
        <strain evidence="1 2">NE40</strain>
    </source>
</reference>
<dbReference type="Proteomes" id="UP001549366">
    <property type="component" value="Unassembled WGS sequence"/>
</dbReference>
<dbReference type="CDD" id="cd17024">
    <property type="entry name" value="T3SC_IA_DspF-like"/>
    <property type="match status" value="1"/>
</dbReference>
<evidence type="ECO:0000313" key="1">
    <source>
        <dbReference type="EMBL" id="MET4757164.1"/>
    </source>
</evidence>
<name>A0ABV2SHB2_9GAMM</name>
<dbReference type="Gene3D" id="3.30.1460.10">
    <property type="match status" value="1"/>
</dbReference>
<dbReference type="SUPFAM" id="SSF69635">
    <property type="entry name" value="Type III secretory system chaperone-like"/>
    <property type="match status" value="1"/>
</dbReference>
<evidence type="ECO:0008006" key="3">
    <source>
        <dbReference type="Google" id="ProtNLM"/>
    </source>
</evidence>
<protein>
    <recommendedName>
        <fullName evidence="3">Type III secretion system chaperone</fullName>
    </recommendedName>
</protein>
<keyword evidence="2" id="KW-1185">Reference proteome</keyword>
<comment type="caution">
    <text evidence="1">The sequence shown here is derived from an EMBL/GenBank/DDBJ whole genome shotgun (WGS) entry which is preliminary data.</text>
</comment>
<dbReference type="InterPro" id="IPR010261">
    <property type="entry name" value="Tir_chaperone"/>
</dbReference>
<accession>A0ABV2SHB2</accession>
<evidence type="ECO:0000313" key="2">
    <source>
        <dbReference type="Proteomes" id="UP001549366"/>
    </source>
</evidence>
<dbReference type="EMBL" id="JBEWTB010000002">
    <property type="protein sequence ID" value="MET4757164.1"/>
    <property type="molecule type" value="Genomic_DNA"/>
</dbReference>
<dbReference type="Pfam" id="PF05932">
    <property type="entry name" value="CesT"/>
    <property type="match status" value="1"/>
</dbReference>
<sequence>MADPQEQFEQLIQHLSSISGHDFPINDNACTLVNEDNEVAAVIELPEDSDLLLIHTMVARLPSDPEVRHGRALQLLTLNSSPDKLRGAWFSIDEEGYGIHLTTSSPVDSLTTGIFENLLFNYIQLAEKLKQELTEEELELASPPPPPAAGLQV</sequence>